<dbReference type="EMBL" id="BAABWU010000010">
    <property type="protein sequence ID" value="GAA6197201.1"/>
    <property type="molecule type" value="Genomic_DNA"/>
</dbReference>
<comment type="similarity">
    <text evidence="1 4">Belongs to the metallo-dependent hydrolases superfamily. NagA family.</text>
</comment>
<dbReference type="PANTHER" id="PTHR11113">
    <property type="entry name" value="N-ACETYLGLUCOSAMINE-6-PHOSPHATE DEACETYLASE"/>
    <property type="match status" value="1"/>
</dbReference>
<accession>A0ABQ0AMX8</accession>
<keyword evidence="6" id="KW-1185">Reference proteome</keyword>
<evidence type="ECO:0000256" key="1">
    <source>
        <dbReference type="ARBA" id="ARBA00010716"/>
    </source>
</evidence>
<dbReference type="InterPro" id="IPR032466">
    <property type="entry name" value="Metal_Hydrolase"/>
</dbReference>
<protein>
    <submittedName>
        <fullName evidence="5">N-acetylglucosamine-6-phosphate deacetylase</fullName>
    </submittedName>
</protein>
<evidence type="ECO:0000313" key="6">
    <source>
        <dbReference type="Proteomes" id="UP001441944"/>
    </source>
</evidence>
<dbReference type="Proteomes" id="UP001441944">
    <property type="component" value="Unassembled WGS sequence"/>
</dbReference>
<dbReference type="NCBIfam" id="TIGR00221">
    <property type="entry name" value="nagA"/>
    <property type="match status" value="1"/>
</dbReference>
<sequence length="387" mass="40667">MSRPSTVYGGGPIFDGHSLQQGMSARFEAGRLVSLMPHRPPAADETYVDLAGDILSPGYLDLQVNGGDGIMLNAEPNCAGLDRIARAHRRLGAVQILPTLITDTPQKTAQVIAATQQAITAGVPGIVGLHLEGPHLAQSRKGAHDAALIRAMTPADLDMLLAAAEALPVLMVTLAPESVNLDQIRALRQAGVILSLGHTDAPYEQAMDYAEAGVTCVTHLFNAMSPLGHRAPGVPGAALNNPQLFAGMIADGIHVHPAALRTAWAAKMGNASPEGKIYLVSDAMAPAGSDLTSFQLEGRQILRQNGRLTLADGTLAGADLNLTTALRILVTHCDIALQDALTAAVTTPRQVIGQWAQDCTVLGLAEHDFIRIQSDLSTAQPICEICR</sequence>
<dbReference type="PIRSF" id="PIRSF038994">
    <property type="entry name" value="NagA"/>
    <property type="match status" value="1"/>
</dbReference>
<comment type="caution">
    <text evidence="5">The sequence shown here is derived from an EMBL/GenBank/DDBJ whole genome shotgun (WGS) entry which is preliminary data.</text>
</comment>
<keyword evidence="4" id="KW-0119">Carbohydrate metabolism</keyword>
<evidence type="ECO:0000313" key="5">
    <source>
        <dbReference type="EMBL" id="GAA6197201.1"/>
    </source>
</evidence>
<keyword evidence="2" id="KW-0479">Metal-binding</keyword>
<keyword evidence="3 4" id="KW-0378">Hydrolase</keyword>
<evidence type="ECO:0000256" key="4">
    <source>
        <dbReference type="PIRNR" id="PIRNR038994"/>
    </source>
</evidence>
<name>A0ABQ0AMX8_9RHOB</name>
<reference evidence="5 6" key="1">
    <citation type="submission" date="2024-04" db="EMBL/GenBank/DDBJ databases">
        <title>Draft genome sequence of Pseudophaeobacter arcticus NBRC 116598.</title>
        <authorList>
            <person name="Miyakawa T."/>
            <person name="Kusuya Y."/>
            <person name="Miura T."/>
        </authorList>
    </citation>
    <scope>NUCLEOTIDE SEQUENCE [LARGE SCALE GENOMIC DNA]</scope>
    <source>
        <strain evidence="5 6">SU-CL00105</strain>
    </source>
</reference>
<dbReference type="SUPFAM" id="SSF51556">
    <property type="entry name" value="Metallo-dependent hydrolases"/>
    <property type="match status" value="1"/>
</dbReference>
<dbReference type="InterPro" id="IPR011059">
    <property type="entry name" value="Metal-dep_hydrolase_composite"/>
</dbReference>
<dbReference type="Gene3D" id="3.20.20.140">
    <property type="entry name" value="Metal-dependent hydrolases"/>
    <property type="match status" value="1"/>
</dbReference>
<organism evidence="5 6">
    <name type="scientific">Pseudophaeobacter arcticus</name>
    <dbReference type="NCBI Taxonomy" id="385492"/>
    <lineage>
        <taxon>Bacteria</taxon>
        <taxon>Pseudomonadati</taxon>
        <taxon>Pseudomonadota</taxon>
        <taxon>Alphaproteobacteria</taxon>
        <taxon>Rhodobacterales</taxon>
        <taxon>Paracoccaceae</taxon>
        <taxon>Pseudophaeobacter</taxon>
    </lineage>
</organism>
<dbReference type="PANTHER" id="PTHR11113:SF14">
    <property type="entry name" value="N-ACETYLGLUCOSAMINE-6-PHOSPHATE DEACETYLASE"/>
    <property type="match status" value="1"/>
</dbReference>
<evidence type="ECO:0000256" key="2">
    <source>
        <dbReference type="ARBA" id="ARBA00022723"/>
    </source>
</evidence>
<gene>
    <name evidence="5" type="primary">nagA</name>
    <name evidence="5" type="ORF">NBRC116598_26450</name>
</gene>
<dbReference type="Gene3D" id="2.30.40.10">
    <property type="entry name" value="Urease, subunit C, domain 1"/>
    <property type="match status" value="1"/>
</dbReference>
<evidence type="ECO:0000256" key="3">
    <source>
        <dbReference type="ARBA" id="ARBA00022801"/>
    </source>
</evidence>
<dbReference type="RefSeq" id="WP_353400771.1">
    <property type="nucleotide sequence ID" value="NZ_BAABWU010000010.1"/>
</dbReference>
<proteinExistence type="inferred from homology"/>
<dbReference type="InterPro" id="IPR003764">
    <property type="entry name" value="GlcNAc_6-P_deAcase"/>
</dbReference>